<feature type="compositionally biased region" description="Acidic residues" evidence="2">
    <location>
        <begin position="376"/>
        <end position="390"/>
    </location>
</feature>
<organism evidence="4 5">
    <name type="scientific">Trifolium subterraneum</name>
    <name type="common">Subterranean clover</name>
    <dbReference type="NCBI Taxonomy" id="3900"/>
    <lineage>
        <taxon>Eukaryota</taxon>
        <taxon>Viridiplantae</taxon>
        <taxon>Streptophyta</taxon>
        <taxon>Embryophyta</taxon>
        <taxon>Tracheophyta</taxon>
        <taxon>Spermatophyta</taxon>
        <taxon>Magnoliopsida</taxon>
        <taxon>eudicotyledons</taxon>
        <taxon>Gunneridae</taxon>
        <taxon>Pentapetalae</taxon>
        <taxon>rosids</taxon>
        <taxon>fabids</taxon>
        <taxon>Fabales</taxon>
        <taxon>Fabaceae</taxon>
        <taxon>Papilionoideae</taxon>
        <taxon>50 kb inversion clade</taxon>
        <taxon>NPAAA clade</taxon>
        <taxon>Hologalegina</taxon>
        <taxon>IRL clade</taxon>
        <taxon>Trifolieae</taxon>
        <taxon>Trifolium</taxon>
    </lineage>
</organism>
<feature type="region of interest" description="Disordered" evidence="2">
    <location>
        <begin position="506"/>
        <end position="525"/>
    </location>
</feature>
<feature type="compositionally biased region" description="Basic and acidic residues" evidence="2">
    <location>
        <begin position="709"/>
        <end position="718"/>
    </location>
</feature>
<sequence>MREKERVEREGEGSRRTHGYIHNVDQSSISFFVTNFPDNSTVEELWKVFAKYGRLGDVYIPSKVDKWGKKFAFVKFREVKEEGVLSQNLKDVWLGSFKLRINKSRFERKEDEKKKKELGSSNVLEDGGNNAQPGGSFKTALMQHSKRQEEVEKSKKSKEALEEVFQVEVDGRLLKELESSFVGKLALKVEIRRIKTILFMEGLSHISVTDMGRDLVLIFSPKVGEVEKLWNSKADWIRYYFKEVNPWLPSSFVDRRDLWVKVYGIPLHVWSENLFKVIRGKYGEFLDYDDCTASRAKLDIARIKISTSFRGFIDDPLNIMALGVTYSLRVVEEKNLENVFFQRDRDEEHEQSWVVPPCSPKEAWVEEDGVNGGSVEEVEGGSVEEEEGEVGVDLSLGQTHVKESRVLVDGDVSLVIGGNRQTPPFVSACYLKDKEDILLQKEMLVETCEEVEVATGRPNKDEVSKDERREDIVESTNSLMETCLRGGSQKDAGGPGAVLLAESVKSFESPTSGQQRSNGPPFTLGLDFEMQPKRSWVKLRSASLPPFRPLGSSFFLESVRPGEQEFSDSISLVEVQGGALANSVPTDEVGSQRSAKRSISRRGRSRNPRGGSNQKKKILGVPKFVHLMEATKEVGGKNKKKKGTEVAADQNGSENSDAGGSENAIHDGEPVTMVANSPEGLLLEVVLPGIITTPSSGLNLLLEDGNEQVEQHQDHGERGGVGSFGK</sequence>
<protein>
    <recommendedName>
        <fullName evidence="3">RRM domain-containing protein</fullName>
    </recommendedName>
</protein>
<feature type="region of interest" description="Disordered" evidence="2">
    <location>
        <begin position="372"/>
        <end position="391"/>
    </location>
</feature>
<dbReference type="SUPFAM" id="SSF54928">
    <property type="entry name" value="RNA-binding domain, RBD"/>
    <property type="match status" value="1"/>
</dbReference>
<dbReference type="OrthoDB" id="1436792at2759"/>
<feature type="compositionally biased region" description="Polar residues" evidence="2">
    <location>
        <begin position="583"/>
        <end position="592"/>
    </location>
</feature>
<feature type="compositionally biased region" description="Basic residues" evidence="2">
    <location>
        <begin position="594"/>
        <end position="607"/>
    </location>
</feature>
<dbReference type="AlphaFoldDB" id="A0A2Z6M9D5"/>
<dbReference type="PANTHER" id="PTHR34427">
    <property type="entry name" value="DUF4283 DOMAIN PROTEIN"/>
    <property type="match status" value="1"/>
</dbReference>
<keyword evidence="5" id="KW-1185">Reference proteome</keyword>
<dbReference type="InterPro" id="IPR012677">
    <property type="entry name" value="Nucleotide-bd_a/b_plait_sf"/>
</dbReference>
<dbReference type="SMART" id="SM00360">
    <property type="entry name" value="RRM"/>
    <property type="match status" value="1"/>
</dbReference>
<feature type="compositionally biased region" description="Polar residues" evidence="2">
    <location>
        <begin position="506"/>
        <end position="520"/>
    </location>
</feature>
<dbReference type="InterPro" id="IPR035979">
    <property type="entry name" value="RBD_domain_sf"/>
</dbReference>
<feature type="domain" description="RRM" evidence="3">
    <location>
        <begin position="29"/>
        <end position="106"/>
    </location>
</feature>
<proteinExistence type="predicted"/>
<dbReference type="Proteomes" id="UP000242715">
    <property type="component" value="Unassembled WGS sequence"/>
</dbReference>
<feature type="region of interest" description="Disordered" evidence="2">
    <location>
        <begin position="110"/>
        <end position="137"/>
    </location>
</feature>
<feature type="region of interest" description="Disordered" evidence="2">
    <location>
        <begin position="703"/>
        <end position="726"/>
    </location>
</feature>
<feature type="region of interest" description="Disordered" evidence="2">
    <location>
        <begin position="632"/>
        <end position="668"/>
    </location>
</feature>
<name>A0A2Z6M9D5_TRISU</name>
<dbReference type="InterPro" id="IPR000504">
    <property type="entry name" value="RRM_dom"/>
</dbReference>
<evidence type="ECO:0000313" key="4">
    <source>
        <dbReference type="EMBL" id="GAU18663.1"/>
    </source>
</evidence>
<evidence type="ECO:0000313" key="5">
    <source>
        <dbReference type="Proteomes" id="UP000242715"/>
    </source>
</evidence>
<dbReference type="PANTHER" id="PTHR34427:SF5">
    <property type="entry name" value="DUF4283 DOMAIN-CONTAINING PROTEIN"/>
    <property type="match status" value="1"/>
</dbReference>
<feature type="region of interest" description="Disordered" evidence="2">
    <location>
        <begin position="583"/>
        <end position="618"/>
    </location>
</feature>
<evidence type="ECO:0000259" key="3">
    <source>
        <dbReference type="PROSITE" id="PS50102"/>
    </source>
</evidence>
<reference evidence="5" key="1">
    <citation type="journal article" date="2017" name="Front. Plant Sci.">
        <title>Climate Clever Clovers: New Paradigm to Reduce the Environmental Footprint of Ruminants by Breeding Low Methanogenic Forages Utilizing Haplotype Variation.</title>
        <authorList>
            <person name="Kaur P."/>
            <person name="Appels R."/>
            <person name="Bayer P.E."/>
            <person name="Keeble-Gagnere G."/>
            <person name="Wang J."/>
            <person name="Hirakawa H."/>
            <person name="Shirasawa K."/>
            <person name="Vercoe P."/>
            <person name="Stefanova K."/>
            <person name="Durmic Z."/>
            <person name="Nichols P."/>
            <person name="Revell C."/>
            <person name="Isobe S.N."/>
            <person name="Edwards D."/>
            <person name="Erskine W."/>
        </authorList>
    </citation>
    <scope>NUCLEOTIDE SEQUENCE [LARGE SCALE GENOMIC DNA]</scope>
    <source>
        <strain evidence="5">cv. Daliak</strain>
    </source>
</reference>
<evidence type="ECO:0000256" key="1">
    <source>
        <dbReference type="PROSITE-ProRule" id="PRU00176"/>
    </source>
</evidence>
<dbReference type="CDD" id="cd00590">
    <property type="entry name" value="RRM_SF"/>
    <property type="match status" value="1"/>
</dbReference>
<feature type="compositionally biased region" description="Polar residues" evidence="2">
    <location>
        <begin position="119"/>
        <end position="133"/>
    </location>
</feature>
<dbReference type="Gene3D" id="3.30.70.330">
    <property type="match status" value="1"/>
</dbReference>
<keyword evidence="1" id="KW-0694">RNA-binding</keyword>
<dbReference type="PROSITE" id="PS50102">
    <property type="entry name" value="RRM"/>
    <property type="match status" value="1"/>
</dbReference>
<dbReference type="Pfam" id="PF00076">
    <property type="entry name" value="RRM_1"/>
    <property type="match status" value="1"/>
</dbReference>
<dbReference type="EMBL" id="DF973188">
    <property type="protein sequence ID" value="GAU18663.1"/>
    <property type="molecule type" value="Genomic_DNA"/>
</dbReference>
<dbReference type="GO" id="GO:0003723">
    <property type="term" value="F:RNA binding"/>
    <property type="evidence" value="ECO:0007669"/>
    <property type="project" value="UniProtKB-UniRule"/>
</dbReference>
<accession>A0A2Z6M9D5</accession>
<evidence type="ECO:0000256" key="2">
    <source>
        <dbReference type="SAM" id="MobiDB-lite"/>
    </source>
</evidence>
<gene>
    <name evidence="4" type="ORF">TSUD_124960</name>
</gene>